<comment type="pathway">
    <text evidence="2">Cell wall biogenesis; peptidoglycan biosynthesis.</text>
</comment>
<evidence type="ECO:0000256" key="9">
    <source>
        <dbReference type="ARBA" id="ARBA00022960"/>
    </source>
</evidence>
<protein>
    <recommendedName>
        <fullName evidence="4">serine-type D-Ala-D-Ala carboxypeptidase</fullName>
        <ecNumber evidence="4">3.4.16.4</ecNumber>
    </recommendedName>
</protein>
<evidence type="ECO:0000256" key="7">
    <source>
        <dbReference type="ARBA" id="ARBA00022729"/>
    </source>
</evidence>
<evidence type="ECO:0000313" key="19">
    <source>
        <dbReference type="Proteomes" id="UP000654279"/>
    </source>
</evidence>
<feature type="active site" description="Proton acceptor" evidence="13">
    <location>
        <position position="67"/>
    </location>
</feature>
<evidence type="ECO:0000256" key="15">
    <source>
        <dbReference type="RuleBase" id="RU004016"/>
    </source>
</evidence>
<accession>A0A926D096</accession>
<dbReference type="SUPFAM" id="SSF56601">
    <property type="entry name" value="beta-lactamase/transpeptidase-like"/>
    <property type="match status" value="1"/>
</dbReference>
<keyword evidence="10" id="KW-0573">Peptidoglycan synthesis</keyword>
<evidence type="ECO:0000256" key="14">
    <source>
        <dbReference type="PIRSR" id="PIRSR618044-2"/>
    </source>
</evidence>
<dbReference type="SUPFAM" id="SSF69189">
    <property type="entry name" value="Penicillin-binding protein associated domain"/>
    <property type="match status" value="1"/>
</dbReference>
<proteinExistence type="inferred from homology"/>
<comment type="caution">
    <text evidence="18">The sequence shown here is derived from an EMBL/GenBank/DDBJ whole genome shotgun (WGS) entry which is preliminary data.</text>
</comment>
<organism evidence="18 19">
    <name type="scientific">Luoshenia tenuis</name>
    <dbReference type="NCBI Taxonomy" id="2763654"/>
    <lineage>
        <taxon>Bacteria</taxon>
        <taxon>Bacillati</taxon>
        <taxon>Bacillota</taxon>
        <taxon>Clostridia</taxon>
        <taxon>Christensenellales</taxon>
        <taxon>Christensenellaceae</taxon>
        <taxon>Luoshenia</taxon>
    </lineage>
</organism>
<dbReference type="EC" id="3.4.16.4" evidence="4"/>
<evidence type="ECO:0000256" key="4">
    <source>
        <dbReference type="ARBA" id="ARBA00012448"/>
    </source>
</evidence>
<dbReference type="Gene3D" id="3.40.710.10">
    <property type="entry name" value="DD-peptidase/beta-lactamase superfamily"/>
    <property type="match status" value="1"/>
</dbReference>
<dbReference type="EMBL" id="JACRSO010000002">
    <property type="protein sequence ID" value="MBC8528851.1"/>
    <property type="molecule type" value="Genomic_DNA"/>
</dbReference>
<dbReference type="RefSeq" id="WP_249284804.1">
    <property type="nucleotide sequence ID" value="NZ_JACRSO010000002.1"/>
</dbReference>
<dbReference type="InterPro" id="IPR015956">
    <property type="entry name" value="Peniciliin-bd_prot_C_sf"/>
</dbReference>
<feature type="active site" description="Acyl-ester intermediate" evidence="13">
    <location>
        <position position="64"/>
    </location>
</feature>
<gene>
    <name evidence="18" type="ORF">H8699_05380</name>
</gene>
<dbReference type="GO" id="GO:0009252">
    <property type="term" value="P:peptidoglycan biosynthetic process"/>
    <property type="evidence" value="ECO:0007669"/>
    <property type="project" value="UniProtKB-KW"/>
</dbReference>
<evidence type="ECO:0000259" key="17">
    <source>
        <dbReference type="SMART" id="SM00936"/>
    </source>
</evidence>
<name>A0A926D096_9FIRM</name>
<dbReference type="Pfam" id="PF00768">
    <property type="entry name" value="Peptidase_S11"/>
    <property type="match status" value="1"/>
</dbReference>
<dbReference type="PANTHER" id="PTHR21581:SF6">
    <property type="entry name" value="TRAFFICKING PROTEIN PARTICLE COMPLEX SUBUNIT 12"/>
    <property type="match status" value="1"/>
</dbReference>
<dbReference type="InterPro" id="IPR012338">
    <property type="entry name" value="Beta-lactam/transpept-like"/>
</dbReference>
<feature type="binding site" evidence="14">
    <location>
        <position position="230"/>
    </location>
    <ligand>
        <name>substrate</name>
    </ligand>
</feature>
<dbReference type="GO" id="GO:0006508">
    <property type="term" value="P:proteolysis"/>
    <property type="evidence" value="ECO:0007669"/>
    <property type="project" value="UniProtKB-KW"/>
</dbReference>
<dbReference type="Gene3D" id="2.60.410.10">
    <property type="entry name" value="D-Ala-D-Ala carboxypeptidase, C-terminal domain"/>
    <property type="match status" value="1"/>
</dbReference>
<feature type="domain" description="Peptidase S11 D-Ala-D-Ala carboxypeptidase A C-terminal" evidence="17">
    <location>
        <begin position="280"/>
        <end position="370"/>
    </location>
</feature>
<dbReference type="InterPro" id="IPR037167">
    <property type="entry name" value="Peptidase_S11_C_sf"/>
</dbReference>
<keyword evidence="9" id="KW-0133">Cell shape</keyword>
<dbReference type="InterPro" id="IPR001967">
    <property type="entry name" value="Peptidase_S11_N"/>
</dbReference>
<dbReference type="InterPro" id="IPR018044">
    <property type="entry name" value="Peptidase_S11"/>
</dbReference>
<keyword evidence="7 16" id="KW-0732">Signal</keyword>
<dbReference type="InterPro" id="IPR012907">
    <property type="entry name" value="Peptidase_S11_C"/>
</dbReference>
<evidence type="ECO:0000256" key="5">
    <source>
        <dbReference type="ARBA" id="ARBA00022645"/>
    </source>
</evidence>
<sequence>MKCKLNRYLVLLLALAILVLPFQNARAQEAFDYEFQSKSALLMDPVSGEVLFEYKSDEQMPIASVTKVMTLVLVMEAIDRGEIALDEVLTISKNAAGMGGSQVLLDEGGQYTVSDLIKSIIVASGNDASVAMAERVAGSEAAFVDRMNARAQELGMEGTLFKNCTGLPAEGHHSTAHDVAIMSRELIKHEVYFQYSTIWLDYLQHANNRETMLSNTNKLLQTYDGADGIKTGSTQEAGFCLSATAKRGDVRLIGVILGAPSSKVRFQEASDLLNFGFNTFQLQSVIQPNQVYGQSNVINGKEFTVNAVTQEGYSLLMSKNAPRQVQTQVNLQQEVNAPVEQGQPLGELIVTEGDHELTRIPLIAESAVAKAEYADHLNKILGRWFHQE</sequence>
<evidence type="ECO:0000256" key="13">
    <source>
        <dbReference type="PIRSR" id="PIRSR618044-1"/>
    </source>
</evidence>
<keyword evidence="5 18" id="KW-0121">Carboxypeptidase</keyword>
<dbReference type="GO" id="GO:0008360">
    <property type="term" value="P:regulation of cell shape"/>
    <property type="evidence" value="ECO:0007669"/>
    <property type="project" value="UniProtKB-KW"/>
</dbReference>
<dbReference type="PANTHER" id="PTHR21581">
    <property type="entry name" value="D-ALANYL-D-ALANINE CARBOXYPEPTIDASE"/>
    <property type="match status" value="1"/>
</dbReference>
<reference evidence="18" key="1">
    <citation type="submission" date="2020-08" db="EMBL/GenBank/DDBJ databases">
        <title>Genome public.</title>
        <authorList>
            <person name="Liu C."/>
            <person name="Sun Q."/>
        </authorList>
    </citation>
    <scope>NUCLEOTIDE SEQUENCE</scope>
    <source>
        <strain evidence="18">NSJ-44</strain>
    </source>
</reference>
<dbReference type="GO" id="GO:0071555">
    <property type="term" value="P:cell wall organization"/>
    <property type="evidence" value="ECO:0007669"/>
    <property type="project" value="UniProtKB-KW"/>
</dbReference>
<dbReference type="SMART" id="SM00936">
    <property type="entry name" value="PBP5_C"/>
    <property type="match status" value="1"/>
</dbReference>
<evidence type="ECO:0000256" key="6">
    <source>
        <dbReference type="ARBA" id="ARBA00022670"/>
    </source>
</evidence>
<keyword evidence="19" id="KW-1185">Reference proteome</keyword>
<keyword evidence="6" id="KW-0645">Protease</keyword>
<evidence type="ECO:0000256" key="1">
    <source>
        <dbReference type="ARBA" id="ARBA00003217"/>
    </source>
</evidence>
<dbReference type="Proteomes" id="UP000654279">
    <property type="component" value="Unassembled WGS sequence"/>
</dbReference>
<keyword evidence="11" id="KW-0961">Cell wall biogenesis/degradation</keyword>
<evidence type="ECO:0000256" key="2">
    <source>
        <dbReference type="ARBA" id="ARBA00004752"/>
    </source>
</evidence>
<dbReference type="Pfam" id="PF07943">
    <property type="entry name" value="PBP5_C"/>
    <property type="match status" value="1"/>
</dbReference>
<evidence type="ECO:0000256" key="11">
    <source>
        <dbReference type="ARBA" id="ARBA00023316"/>
    </source>
</evidence>
<feature type="active site" evidence="13">
    <location>
        <position position="124"/>
    </location>
</feature>
<feature type="signal peptide" evidence="16">
    <location>
        <begin position="1"/>
        <end position="27"/>
    </location>
</feature>
<dbReference type="PRINTS" id="PR00725">
    <property type="entry name" value="DADACBPTASE1"/>
</dbReference>
<comment type="similarity">
    <text evidence="3 15">Belongs to the peptidase S11 family.</text>
</comment>
<comment type="catalytic activity">
    <reaction evidence="12">
        <text>Preferential cleavage: (Ac)2-L-Lys-D-Ala-|-D-Ala. Also transpeptidation of peptidyl-alanyl moieties that are N-acyl substituents of D-alanine.</text>
        <dbReference type="EC" id="3.4.16.4"/>
    </reaction>
</comment>
<comment type="function">
    <text evidence="1">Removes C-terminal D-alanyl residues from sugar-peptide cell wall precursors.</text>
</comment>
<evidence type="ECO:0000256" key="3">
    <source>
        <dbReference type="ARBA" id="ARBA00007164"/>
    </source>
</evidence>
<feature type="chain" id="PRO_5037657130" description="serine-type D-Ala-D-Ala carboxypeptidase" evidence="16">
    <location>
        <begin position="28"/>
        <end position="388"/>
    </location>
</feature>
<evidence type="ECO:0000256" key="16">
    <source>
        <dbReference type="SAM" id="SignalP"/>
    </source>
</evidence>
<dbReference type="GO" id="GO:0009002">
    <property type="term" value="F:serine-type D-Ala-D-Ala carboxypeptidase activity"/>
    <property type="evidence" value="ECO:0007669"/>
    <property type="project" value="UniProtKB-EC"/>
</dbReference>
<dbReference type="AlphaFoldDB" id="A0A926D096"/>
<evidence type="ECO:0000256" key="12">
    <source>
        <dbReference type="ARBA" id="ARBA00034000"/>
    </source>
</evidence>
<keyword evidence="8" id="KW-0378">Hydrolase</keyword>
<evidence type="ECO:0000256" key="10">
    <source>
        <dbReference type="ARBA" id="ARBA00022984"/>
    </source>
</evidence>
<evidence type="ECO:0000256" key="8">
    <source>
        <dbReference type="ARBA" id="ARBA00022801"/>
    </source>
</evidence>
<evidence type="ECO:0000313" key="18">
    <source>
        <dbReference type="EMBL" id="MBC8528851.1"/>
    </source>
</evidence>